<feature type="chain" id="PRO_5041656247" description="Ig-like domain-containing protein" evidence="9">
    <location>
        <begin position="19"/>
        <end position="313"/>
    </location>
</feature>
<evidence type="ECO:0000313" key="12">
    <source>
        <dbReference type="Proteomes" id="UP001187315"/>
    </source>
</evidence>
<dbReference type="GO" id="GO:0002376">
    <property type="term" value="P:immune system process"/>
    <property type="evidence" value="ECO:0007669"/>
    <property type="project" value="UniProtKB-KW"/>
</dbReference>
<keyword evidence="7" id="KW-0325">Glycoprotein</keyword>
<evidence type="ECO:0000256" key="8">
    <source>
        <dbReference type="SAM" id="Phobius"/>
    </source>
</evidence>
<feature type="domain" description="Ig-like" evidence="10">
    <location>
        <begin position="12"/>
        <end position="113"/>
    </location>
</feature>
<feature type="domain" description="Ig-like" evidence="10">
    <location>
        <begin position="153"/>
        <end position="251"/>
    </location>
</feature>
<gene>
    <name evidence="11" type="ORF">Q7C36_004792</name>
</gene>
<keyword evidence="12" id="KW-1185">Reference proteome</keyword>
<dbReference type="SMART" id="SM00409">
    <property type="entry name" value="IG"/>
    <property type="match status" value="2"/>
</dbReference>
<dbReference type="InterPro" id="IPR003599">
    <property type="entry name" value="Ig_sub"/>
</dbReference>
<dbReference type="AlphaFoldDB" id="A0AA88T333"/>
<keyword evidence="3 9" id="KW-0732">Signal</keyword>
<dbReference type="InterPro" id="IPR036179">
    <property type="entry name" value="Ig-like_dom_sf"/>
</dbReference>
<keyword evidence="4" id="KW-0391">Immunity</keyword>
<evidence type="ECO:0000256" key="1">
    <source>
        <dbReference type="ARBA" id="ARBA00004236"/>
    </source>
</evidence>
<protein>
    <recommendedName>
        <fullName evidence="10">Ig-like domain-containing protein</fullName>
    </recommendedName>
</protein>
<dbReference type="GO" id="GO:0005886">
    <property type="term" value="C:plasma membrane"/>
    <property type="evidence" value="ECO:0007669"/>
    <property type="project" value="UniProtKB-SubCell"/>
</dbReference>
<proteinExistence type="predicted"/>
<dbReference type="SMART" id="SM00406">
    <property type="entry name" value="IGv"/>
    <property type="match status" value="1"/>
</dbReference>
<evidence type="ECO:0000256" key="2">
    <source>
        <dbReference type="ARBA" id="ARBA00022475"/>
    </source>
</evidence>
<keyword evidence="8" id="KW-0812">Transmembrane</keyword>
<reference evidence="11" key="1">
    <citation type="submission" date="2023-08" db="EMBL/GenBank/DDBJ databases">
        <title>Pelteobagrus vachellii genome.</title>
        <authorList>
            <person name="Liu H."/>
        </authorList>
    </citation>
    <scope>NUCLEOTIDE SEQUENCE</scope>
    <source>
        <strain evidence="11">PRFRI_2022a</strain>
        <tissue evidence="11">Muscle</tissue>
    </source>
</reference>
<dbReference type="Gene3D" id="2.60.40.10">
    <property type="entry name" value="Immunoglobulins"/>
    <property type="match status" value="2"/>
</dbReference>
<dbReference type="PROSITE" id="PS50835">
    <property type="entry name" value="IG_LIKE"/>
    <property type="match status" value="2"/>
</dbReference>
<evidence type="ECO:0000256" key="5">
    <source>
        <dbReference type="ARBA" id="ARBA00023136"/>
    </source>
</evidence>
<keyword evidence="5 8" id="KW-0472">Membrane</keyword>
<evidence type="ECO:0000313" key="11">
    <source>
        <dbReference type="EMBL" id="KAK2860626.1"/>
    </source>
</evidence>
<sequence>MLTVGLILFLCPVHLVKTQTDFQSHDNLVFVNEGDSVNITCLYQSEMAMHFSWYKHKLGQKPILISNFYKYDKKATFHHEFQDNARFNMVNEKGLTHLEIKAIQFSDSAVYYCGSAYSNIVEFGEGTELVVQASQMHSLSVLQQPVLGLTNPGASVTLHCIITADRCAGKHSVYWLRYNSGKSQPGIIYTNEDSNGLCKKKPTDNSPTQTCVYSLPKTNLSLADAGTYYCAVAACGEILFGNGTKLDVNITGQSCSEHIHMLVLFSILRSSVLLCCVILIMIYTWMARKAASSYKKAWRKNTYLPIQKKRMSV</sequence>
<accession>A0AA88T333</accession>
<dbReference type="GO" id="GO:0009617">
    <property type="term" value="P:response to bacterium"/>
    <property type="evidence" value="ECO:0007669"/>
    <property type="project" value="TreeGrafter"/>
</dbReference>
<feature type="transmembrane region" description="Helical" evidence="8">
    <location>
        <begin position="259"/>
        <end position="286"/>
    </location>
</feature>
<comment type="subcellular location">
    <subcellularLocation>
        <location evidence="1">Cell membrane</location>
    </subcellularLocation>
</comment>
<comment type="caution">
    <text evidence="11">The sequence shown here is derived from an EMBL/GenBank/DDBJ whole genome shotgun (WGS) entry which is preliminary data.</text>
</comment>
<evidence type="ECO:0000256" key="6">
    <source>
        <dbReference type="ARBA" id="ARBA00023157"/>
    </source>
</evidence>
<dbReference type="Pfam" id="PF07686">
    <property type="entry name" value="V-set"/>
    <property type="match status" value="2"/>
</dbReference>
<dbReference type="InterPro" id="IPR052051">
    <property type="entry name" value="TCR_complex_component"/>
</dbReference>
<evidence type="ECO:0000256" key="3">
    <source>
        <dbReference type="ARBA" id="ARBA00022729"/>
    </source>
</evidence>
<dbReference type="Proteomes" id="UP001187315">
    <property type="component" value="Unassembled WGS sequence"/>
</dbReference>
<evidence type="ECO:0000256" key="9">
    <source>
        <dbReference type="SAM" id="SignalP"/>
    </source>
</evidence>
<dbReference type="InterPro" id="IPR007110">
    <property type="entry name" value="Ig-like_dom"/>
</dbReference>
<evidence type="ECO:0000256" key="4">
    <source>
        <dbReference type="ARBA" id="ARBA00022859"/>
    </source>
</evidence>
<dbReference type="PANTHER" id="PTHR19433:SF127">
    <property type="entry name" value="NITR9"/>
    <property type="match status" value="1"/>
</dbReference>
<dbReference type="CDD" id="cd00099">
    <property type="entry name" value="IgV"/>
    <property type="match status" value="1"/>
</dbReference>
<dbReference type="InterPro" id="IPR013106">
    <property type="entry name" value="Ig_V-set"/>
</dbReference>
<keyword evidence="2" id="KW-1003">Cell membrane</keyword>
<dbReference type="PANTHER" id="PTHR19433">
    <property type="entry name" value="T-CELL RECEPTOR ALPHA CHAIN V REGION-RELATED"/>
    <property type="match status" value="1"/>
</dbReference>
<dbReference type="InterPro" id="IPR013783">
    <property type="entry name" value="Ig-like_fold"/>
</dbReference>
<evidence type="ECO:0000259" key="10">
    <source>
        <dbReference type="PROSITE" id="PS50835"/>
    </source>
</evidence>
<name>A0AA88T333_TACVA</name>
<dbReference type="SUPFAM" id="SSF48726">
    <property type="entry name" value="Immunoglobulin"/>
    <property type="match status" value="2"/>
</dbReference>
<dbReference type="EMBL" id="JAVHJS010000004">
    <property type="protein sequence ID" value="KAK2860626.1"/>
    <property type="molecule type" value="Genomic_DNA"/>
</dbReference>
<organism evidence="11 12">
    <name type="scientific">Tachysurus vachellii</name>
    <name type="common">Darkbarbel catfish</name>
    <name type="synonym">Pelteobagrus vachellii</name>
    <dbReference type="NCBI Taxonomy" id="175792"/>
    <lineage>
        <taxon>Eukaryota</taxon>
        <taxon>Metazoa</taxon>
        <taxon>Chordata</taxon>
        <taxon>Craniata</taxon>
        <taxon>Vertebrata</taxon>
        <taxon>Euteleostomi</taxon>
        <taxon>Actinopterygii</taxon>
        <taxon>Neopterygii</taxon>
        <taxon>Teleostei</taxon>
        <taxon>Ostariophysi</taxon>
        <taxon>Siluriformes</taxon>
        <taxon>Bagridae</taxon>
        <taxon>Tachysurus</taxon>
    </lineage>
</organism>
<feature type="signal peptide" evidence="9">
    <location>
        <begin position="1"/>
        <end position="18"/>
    </location>
</feature>
<evidence type="ECO:0000256" key="7">
    <source>
        <dbReference type="ARBA" id="ARBA00023180"/>
    </source>
</evidence>
<keyword evidence="6" id="KW-1015">Disulfide bond</keyword>
<keyword evidence="8" id="KW-1133">Transmembrane helix</keyword>